<sequence length="38" mass="4292">MDRIVKNREALENKAVELEAVEDEVVSSSEDENEAVDE</sequence>
<dbReference type="Proteomes" id="UP000265520">
    <property type="component" value="Unassembled WGS sequence"/>
</dbReference>
<comment type="caution">
    <text evidence="1">The sequence shown here is derived from an EMBL/GenBank/DDBJ whole genome shotgun (WGS) entry which is preliminary data.</text>
</comment>
<dbReference type="AlphaFoldDB" id="A0A392W9U3"/>
<proteinExistence type="predicted"/>
<keyword evidence="2" id="KW-1185">Reference proteome</keyword>
<protein>
    <submittedName>
        <fullName evidence="1">Uncharacterized protein</fullName>
    </submittedName>
</protein>
<evidence type="ECO:0000313" key="1">
    <source>
        <dbReference type="EMBL" id="MCI97404.1"/>
    </source>
</evidence>
<evidence type="ECO:0000313" key="2">
    <source>
        <dbReference type="Proteomes" id="UP000265520"/>
    </source>
</evidence>
<feature type="non-terminal residue" evidence="1">
    <location>
        <position position="38"/>
    </location>
</feature>
<accession>A0A392W9U3</accession>
<dbReference type="EMBL" id="LXQA011442305">
    <property type="protein sequence ID" value="MCI97404.1"/>
    <property type="molecule type" value="Genomic_DNA"/>
</dbReference>
<reference evidence="1 2" key="1">
    <citation type="journal article" date="2018" name="Front. Plant Sci.">
        <title>Red Clover (Trifolium pratense) and Zigzag Clover (T. medium) - A Picture of Genomic Similarities and Differences.</title>
        <authorList>
            <person name="Dluhosova J."/>
            <person name="Istvanek J."/>
            <person name="Nedelnik J."/>
            <person name="Repkova J."/>
        </authorList>
    </citation>
    <scope>NUCLEOTIDE SEQUENCE [LARGE SCALE GENOMIC DNA]</scope>
    <source>
        <strain evidence="2">cv. 10/8</strain>
        <tissue evidence="1">Leaf</tissue>
    </source>
</reference>
<organism evidence="1 2">
    <name type="scientific">Trifolium medium</name>
    <dbReference type="NCBI Taxonomy" id="97028"/>
    <lineage>
        <taxon>Eukaryota</taxon>
        <taxon>Viridiplantae</taxon>
        <taxon>Streptophyta</taxon>
        <taxon>Embryophyta</taxon>
        <taxon>Tracheophyta</taxon>
        <taxon>Spermatophyta</taxon>
        <taxon>Magnoliopsida</taxon>
        <taxon>eudicotyledons</taxon>
        <taxon>Gunneridae</taxon>
        <taxon>Pentapetalae</taxon>
        <taxon>rosids</taxon>
        <taxon>fabids</taxon>
        <taxon>Fabales</taxon>
        <taxon>Fabaceae</taxon>
        <taxon>Papilionoideae</taxon>
        <taxon>50 kb inversion clade</taxon>
        <taxon>NPAAA clade</taxon>
        <taxon>Hologalegina</taxon>
        <taxon>IRL clade</taxon>
        <taxon>Trifolieae</taxon>
        <taxon>Trifolium</taxon>
    </lineage>
</organism>
<name>A0A392W9U3_9FABA</name>